<dbReference type="InterPro" id="IPR038286">
    <property type="entry name" value="IPK_sf"/>
</dbReference>
<evidence type="ECO:0000256" key="4">
    <source>
        <dbReference type="RuleBase" id="RU363090"/>
    </source>
</evidence>
<dbReference type="PANTHER" id="PTHR12400">
    <property type="entry name" value="INOSITOL POLYPHOSPHATE KINASE"/>
    <property type="match status" value="1"/>
</dbReference>
<evidence type="ECO:0000256" key="2">
    <source>
        <dbReference type="ARBA" id="ARBA00022679"/>
    </source>
</evidence>
<keyword evidence="3 4" id="KW-0418">Kinase</keyword>
<protein>
    <recommendedName>
        <fullName evidence="4">Kinase</fullName>
        <ecNumber evidence="4">2.7.-.-</ecNumber>
    </recommendedName>
</protein>
<feature type="compositionally biased region" description="Polar residues" evidence="5">
    <location>
        <begin position="97"/>
        <end position="115"/>
    </location>
</feature>
<keyword evidence="2 4" id="KW-0808">Transferase</keyword>
<gene>
    <name evidence="6" type="ORF">BCV70DRAFT_201159</name>
</gene>
<dbReference type="GO" id="GO:0005737">
    <property type="term" value="C:cytoplasm"/>
    <property type="evidence" value="ECO:0007669"/>
    <property type="project" value="TreeGrafter"/>
</dbReference>
<evidence type="ECO:0000313" key="6">
    <source>
        <dbReference type="EMBL" id="PWY98941.1"/>
    </source>
</evidence>
<dbReference type="Pfam" id="PF03770">
    <property type="entry name" value="IPK"/>
    <property type="match status" value="2"/>
</dbReference>
<dbReference type="SUPFAM" id="SSF56104">
    <property type="entry name" value="SAICAR synthase-like"/>
    <property type="match status" value="1"/>
</dbReference>
<evidence type="ECO:0000256" key="1">
    <source>
        <dbReference type="ARBA" id="ARBA00007374"/>
    </source>
</evidence>
<proteinExistence type="inferred from homology"/>
<dbReference type="PANTHER" id="PTHR12400:SF108">
    <property type="entry name" value="KINASE"/>
    <property type="match status" value="1"/>
</dbReference>
<dbReference type="STRING" id="1882483.A0A317XLK0"/>
<dbReference type="OrthoDB" id="338650at2759"/>
<dbReference type="Gene3D" id="3.30.470.160">
    <property type="entry name" value="Inositol polyphosphate kinase"/>
    <property type="match status" value="1"/>
</dbReference>
<dbReference type="GO" id="GO:0032958">
    <property type="term" value="P:inositol phosphate biosynthetic process"/>
    <property type="evidence" value="ECO:0007669"/>
    <property type="project" value="InterPro"/>
</dbReference>
<evidence type="ECO:0000256" key="3">
    <source>
        <dbReference type="ARBA" id="ARBA00022777"/>
    </source>
</evidence>
<evidence type="ECO:0000313" key="7">
    <source>
        <dbReference type="Proteomes" id="UP000246740"/>
    </source>
</evidence>
<keyword evidence="7" id="KW-1185">Reference proteome</keyword>
<evidence type="ECO:0000256" key="5">
    <source>
        <dbReference type="SAM" id="MobiDB-lite"/>
    </source>
</evidence>
<comment type="similarity">
    <text evidence="1 4">Belongs to the inositol phosphokinase (IPK) family.</text>
</comment>
<dbReference type="InterPro" id="IPR005522">
    <property type="entry name" value="IPK"/>
</dbReference>
<feature type="compositionally biased region" description="Basic and acidic residues" evidence="5">
    <location>
        <begin position="273"/>
        <end position="285"/>
    </location>
</feature>
<name>A0A317XLK0_9BASI</name>
<dbReference type="GO" id="GO:0000824">
    <property type="term" value="F:inositol-1,4,5,6-tetrakisphosphate 3-kinase activity"/>
    <property type="evidence" value="ECO:0007669"/>
    <property type="project" value="TreeGrafter"/>
</dbReference>
<feature type="region of interest" description="Disordered" evidence="5">
    <location>
        <begin position="262"/>
        <end position="301"/>
    </location>
</feature>
<accession>A0A317XLK0</accession>
<dbReference type="AlphaFoldDB" id="A0A317XLK0"/>
<sequence length="413" mass="44829">MTSSSSTTQQTAEKLIKPAALAHQVAGHPGGVQTIYDGLYVVKDCLERELRFYEEVEQATSVVGPDQERRCQLLQRLREFMPTSLGAWHGLAERLATSDNPSHLGTTTAIETTPSESEDPKQPSQDGQDSEPLSVKTDGADGQNGDNGDTSKTSNNGHRIVLSNLTAGFAKPNVADIKLGTQLWDEDASEEKRKRMDLAAQSTTSGTHGIRLTGWQVYDNETGTFHAVPKTFGKTIKSEHLPLGVRMLLASPETQDAELADLVVPGTSCRRSPGKDGQGERDENTPHGAQPTGSDDTYLPSLPRELMHDLLKHRLIPALEQLVGIFKELEVRMRGASVLIVYEGQLDRLREGGGSKTLSVSALAQVHLIDFGHATLVPGQGPDEGVLLGLTTLLTLFQEQLDRMTLPSESRTL</sequence>
<dbReference type="InParanoid" id="A0A317XLK0"/>
<organism evidence="6 7">
    <name type="scientific">Testicularia cyperi</name>
    <dbReference type="NCBI Taxonomy" id="1882483"/>
    <lineage>
        <taxon>Eukaryota</taxon>
        <taxon>Fungi</taxon>
        <taxon>Dikarya</taxon>
        <taxon>Basidiomycota</taxon>
        <taxon>Ustilaginomycotina</taxon>
        <taxon>Ustilaginomycetes</taxon>
        <taxon>Ustilaginales</taxon>
        <taxon>Anthracoideaceae</taxon>
        <taxon>Testicularia</taxon>
    </lineage>
</organism>
<dbReference type="EC" id="2.7.-.-" evidence="4"/>
<dbReference type="GO" id="GO:0008440">
    <property type="term" value="F:inositol-1,4,5-trisphosphate 3-kinase activity"/>
    <property type="evidence" value="ECO:0007669"/>
    <property type="project" value="TreeGrafter"/>
</dbReference>
<dbReference type="GO" id="GO:0005634">
    <property type="term" value="C:nucleus"/>
    <property type="evidence" value="ECO:0007669"/>
    <property type="project" value="TreeGrafter"/>
</dbReference>
<dbReference type="Proteomes" id="UP000246740">
    <property type="component" value="Unassembled WGS sequence"/>
</dbReference>
<dbReference type="GO" id="GO:0046854">
    <property type="term" value="P:phosphatidylinositol phosphate biosynthetic process"/>
    <property type="evidence" value="ECO:0007669"/>
    <property type="project" value="TreeGrafter"/>
</dbReference>
<reference evidence="6 7" key="1">
    <citation type="journal article" date="2018" name="Mol. Biol. Evol.">
        <title>Broad Genomic Sampling Reveals a Smut Pathogenic Ancestry of the Fungal Clade Ustilaginomycotina.</title>
        <authorList>
            <person name="Kijpornyongpan T."/>
            <person name="Mondo S.J."/>
            <person name="Barry K."/>
            <person name="Sandor L."/>
            <person name="Lee J."/>
            <person name="Lipzen A."/>
            <person name="Pangilinan J."/>
            <person name="LaButti K."/>
            <person name="Hainaut M."/>
            <person name="Henrissat B."/>
            <person name="Grigoriev I.V."/>
            <person name="Spatafora J.W."/>
            <person name="Aime M.C."/>
        </authorList>
    </citation>
    <scope>NUCLEOTIDE SEQUENCE [LARGE SCALE GENOMIC DNA]</scope>
    <source>
        <strain evidence="6 7">MCA 3645</strain>
    </source>
</reference>
<feature type="region of interest" description="Disordered" evidence="5">
    <location>
        <begin position="96"/>
        <end position="157"/>
    </location>
</feature>
<dbReference type="EMBL" id="KZ819196">
    <property type="protein sequence ID" value="PWY98941.1"/>
    <property type="molecule type" value="Genomic_DNA"/>
</dbReference>